<evidence type="ECO:0000256" key="6">
    <source>
        <dbReference type="ARBA" id="ARBA00022723"/>
    </source>
</evidence>
<comment type="subcellular location">
    <subcellularLocation>
        <location evidence="3">Endoplasmic reticulum membrane</location>
        <topology evidence="3">Peripheral membrane protein</topology>
    </subcellularLocation>
    <subcellularLocation>
        <location evidence="2">Microsome membrane</location>
        <topology evidence="2">Peripheral membrane protein</topology>
    </subcellularLocation>
</comment>
<keyword evidence="9" id="KW-0560">Oxidoreductase</keyword>
<evidence type="ECO:0000256" key="2">
    <source>
        <dbReference type="ARBA" id="ARBA00004174"/>
    </source>
</evidence>
<keyword evidence="6" id="KW-0479">Metal-binding</keyword>
<organism evidence="13 14">
    <name type="scientific">Petrolisthes cinctipes</name>
    <name type="common">Flat porcelain crab</name>
    <dbReference type="NCBI Taxonomy" id="88211"/>
    <lineage>
        <taxon>Eukaryota</taxon>
        <taxon>Metazoa</taxon>
        <taxon>Ecdysozoa</taxon>
        <taxon>Arthropoda</taxon>
        <taxon>Crustacea</taxon>
        <taxon>Multicrustacea</taxon>
        <taxon>Malacostraca</taxon>
        <taxon>Eumalacostraca</taxon>
        <taxon>Eucarida</taxon>
        <taxon>Decapoda</taxon>
        <taxon>Pleocyemata</taxon>
        <taxon>Anomura</taxon>
        <taxon>Galatheoidea</taxon>
        <taxon>Porcellanidae</taxon>
        <taxon>Petrolisthes</taxon>
    </lineage>
</organism>
<dbReference type="GO" id="GO:0005789">
    <property type="term" value="C:endoplasmic reticulum membrane"/>
    <property type="evidence" value="ECO:0007669"/>
    <property type="project" value="UniProtKB-SubCell"/>
</dbReference>
<keyword evidence="7" id="KW-0256">Endoplasmic reticulum</keyword>
<name>A0AAE1L444_PETCI</name>
<keyword evidence="12" id="KW-0472">Membrane</keyword>
<dbReference type="AlphaFoldDB" id="A0AAE1L444"/>
<evidence type="ECO:0000313" key="14">
    <source>
        <dbReference type="Proteomes" id="UP001286313"/>
    </source>
</evidence>
<comment type="similarity">
    <text evidence="4">Belongs to the cytochrome P450 family.</text>
</comment>
<evidence type="ECO:0000256" key="12">
    <source>
        <dbReference type="ARBA" id="ARBA00023136"/>
    </source>
</evidence>
<evidence type="ECO:0000256" key="5">
    <source>
        <dbReference type="ARBA" id="ARBA00022617"/>
    </source>
</evidence>
<evidence type="ECO:0000256" key="8">
    <source>
        <dbReference type="ARBA" id="ARBA00022848"/>
    </source>
</evidence>
<reference evidence="13" key="1">
    <citation type="submission" date="2023-10" db="EMBL/GenBank/DDBJ databases">
        <title>Genome assemblies of two species of porcelain crab, Petrolisthes cinctipes and Petrolisthes manimaculis (Anomura: Porcellanidae).</title>
        <authorList>
            <person name="Angst P."/>
        </authorList>
    </citation>
    <scope>NUCLEOTIDE SEQUENCE</scope>
    <source>
        <strain evidence="13">PB745_01</strain>
        <tissue evidence="13">Gill</tissue>
    </source>
</reference>
<keyword evidence="8" id="KW-0492">Microsome</keyword>
<evidence type="ECO:0000313" key="13">
    <source>
        <dbReference type="EMBL" id="KAK3895536.1"/>
    </source>
</evidence>
<dbReference type="EMBL" id="JAWQEG010000038">
    <property type="protein sequence ID" value="KAK3895536.1"/>
    <property type="molecule type" value="Genomic_DNA"/>
</dbReference>
<sequence length="287" mass="32256">MICDPDLLKKMFITDSNHFLDRRFIPDIPGSIVNETLPALSNEKWKYVNNFVHPLFSPNKMKRMFPLVLEQAQALISFCRKRVETDPCVDIESISKKVIFGSSLSCGCGIEGNVFGDNKLNTLFSKVESMLSVLRAFIVIWSATISKLLGIKCDPTILDELGREIEKSIKNRSEGYEREDFVNFILHANMKINNTATPGKTGLSESSTIAQCLTFPGAGLDTAASTLTYILFLLAKYPKEQERLHQELQELLQEEGELTFRGLSSAKMMDAVVNGLYYLLKLKVEAQ</sequence>
<evidence type="ECO:0008006" key="15">
    <source>
        <dbReference type="Google" id="ProtNLM"/>
    </source>
</evidence>
<dbReference type="PANTHER" id="PTHR24292:SF54">
    <property type="entry name" value="CYP9F3-RELATED"/>
    <property type="match status" value="1"/>
</dbReference>
<evidence type="ECO:0000256" key="9">
    <source>
        <dbReference type="ARBA" id="ARBA00023002"/>
    </source>
</evidence>
<evidence type="ECO:0000256" key="10">
    <source>
        <dbReference type="ARBA" id="ARBA00023004"/>
    </source>
</evidence>
<evidence type="ECO:0000256" key="4">
    <source>
        <dbReference type="ARBA" id="ARBA00010617"/>
    </source>
</evidence>
<keyword evidence="11" id="KW-0503">Monooxygenase</keyword>
<keyword evidence="14" id="KW-1185">Reference proteome</keyword>
<dbReference type="PANTHER" id="PTHR24292">
    <property type="entry name" value="CYTOCHROME P450"/>
    <property type="match status" value="1"/>
</dbReference>
<dbReference type="Proteomes" id="UP001286313">
    <property type="component" value="Unassembled WGS sequence"/>
</dbReference>
<keyword evidence="10" id="KW-0408">Iron</keyword>
<dbReference type="GO" id="GO:0020037">
    <property type="term" value="F:heme binding"/>
    <property type="evidence" value="ECO:0007669"/>
    <property type="project" value="InterPro"/>
</dbReference>
<comment type="cofactor">
    <cofactor evidence="1">
        <name>heme</name>
        <dbReference type="ChEBI" id="CHEBI:30413"/>
    </cofactor>
</comment>
<dbReference type="Gene3D" id="1.10.630.10">
    <property type="entry name" value="Cytochrome P450"/>
    <property type="match status" value="1"/>
</dbReference>
<accession>A0AAE1L444</accession>
<dbReference type="SUPFAM" id="SSF48264">
    <property type="entry name" value="Cytochrome P450"/>
    <property type="match status" value="1"/>
</dbReference>
<evidence type="ECO:0000256" key="7">
    <source>
        <dbReference type="ARBA" id="ARBA00022824"/>
    </source>
</evidence>
<dbReference type="GO" id="GO:0005506">
    <property type="term" value="F:iron ion binding"/>
    <property type="evidence" value="ECO:0007669"/>
    <property type="project" value="InterPro"/>
</dbReference>
<evidence type="ECO:0000256" key="11">
    <source>
        <dbReference type="ARBA" id="ARBA00023033"/>
    </source>
</evidence>
<proteinExistence type="inferred from homology"/>
<keyword evidence="5" id="KW-0349">Heme</keyword>
<protein>
    <recommendedName>
        <fullName evidence="15">Cytochrome P450</fullName>
    </recommendedName>
</protein>
<dbReference type="InterPro" id="IPR036396">
    <property type="entry name" value="Cyt_P450_sf"/>
</dbReference>
<dbReference type="GO" id="GO:0004497">
    <property type="term" value="F:monooxygenase activity"/>
    <property type="evidence" value="ECO:0007669"/>
    <property type="project" value="UniProtKB-KW"/>
</dbReference>
<gene>
    <name evidence="13" type="ORF">Pcinc_000774</name>
</gene>
<dbReference type="InterPro" id="IPR001128">
    <property type="entry name" value="Cyt_P450"/>
</dbReference>
<dbReference type="InterPro" id="IPR050476">
    <property type="entry name" value="Insect_CytP450_Detox"/>
</dbReference>
<evidence type="ECO:0000256" key="3">
    <source>
        <dbReference type="ARBA" id="ARBA00004406"/>
    </source>
</evidence>
<evidence type="ECO:0000256" key="1">
    <source>
        <dbReference type="ARBA" id="ARBA00001971"/>
    </source>
</evidence>
<dbReference type="Pfam" id="PF00067">
    <property type="entry name" value="p450"/>
    <property type="match status" value="1"/>
</dbReference>
<dbReference type="GO" id="GO:0016705">
    <property type="term" value="F:oxidoreductase activity, acting on paired donors, with incorporation or reduction of molecular oxygen"/>
    <property type="evidence" value="ECO:0007669"/>
    <property type="project" value="InterPro"/>
</dbReference>
<comment type="caution">
    <text evidence="13">The sequence shown here is derived from an EMBL/GenBank/DDBJ whole genome shotgun (WGS) entry which is preliminary data.</text>
</comment>